<dbReference type="GO" id="GO:0000981">
    <property type="term" value="F:DNA-binding transcription factor activity, RNA polymerase II-specific"/>
    <property type="evidence" value="ECO:0007669"/>
    <property type="project" value="InterPro"/>
</dbReference>
<dbReference type="GO" id="GO:0008270">
    <property type="term" value="F:zinc ion binding"/>
    <property type="evidence" value="ECO:0007669"/>
    <property type="project" value="InterPro"/>
</dbReference>
<accession>A0A1L9WT04</accession>
<keyword evidence="2" id="KW-0238">DNA-binding</keyword>
<dbReference type="GeneID" id="30970176"/>
<protein>
    <recommendedName>
        <fullName evidence="7">Zn(2)-C6 fungal-type domain-containing protein</fullName>
    </recommendedName>
</protein>
<dbReference type="STRING" id="690307.A0A1L9WT04"/>
<keyword evidence="1" id="KW-0805">Transcription regulation</keyword>
<dbReference type="VEuPathDB" id="FungiDB:ASPACDRAFT_120651"/>
<evidence type="ECO:0000256" key="4">
    <source>
        <dbReference type="ARBA" id="ARBA00023242"/>
    </source>
</evidence>
<dbReference type="RefSeq" id="XP_020055674.1">
    <property type="nucleotide sequence ID" value="XM_020196362.1"/>
</dbReference>
<feature type="non-terminal residue" evidence="5">
    <location>
        <position position="61"/>
    </location>
</feature>
<dbReference type="InterPro" id="IPR036864">
    <property type="entry name" value="Zn2-C6_fun-type_DNA-bd_sf"/>
</dbReference>
<dbReference type="AlphaFoldDB" id="A0A1L9WT04"/>
<reference evidence="6" key="1">
    <citation type="journal article" date="2017" name="Genome Biol.">
        <title>Comparative genomics reveals high biological diversity and specific adaptations in the industrially and medically important fungal genus Aspergillus.</title>
        <authorList>
            <person name="de Vries R.P."/>
            <person name="Riley R."/>
            <person name="Wiebenga A."/>
            <person name="Aguilar-Osorio G."/>
            <person name="Amillis S."/>
            <person name="Uchima C.A."/>
            <person name="Anderluh G."/>
            <person name="Asadollahi M."/>
            <person name="Askin M."/>
            <person name="Barry K."/>
            <person name="Battaglia E."/>
            <person name="Bayram O."/>
            <person name="Benocci T."/>
            <person name="Braus-Stromeyer S.A."/>
            <person name="Caldana C."/>
            <person name="Canovas D."/>
            <person name="Cerqueira G.C."/>
            <person name="Chen F."/>
            <person name="Chen W."/>
            <person name="Choi C."/>
            <person name="Clum A."/>
            <person name="Dos Santos R.A."/>
            <person name="Damasio A.R."/>
            <person name="Diallinas G."/>
            <person name="Emri T."/>
            <person name="Fekete E."/>
            <person name="Flipphi M."/>
            <person name="Freyberg S."/>
            <person name="Gallo A."/>
            <person name="Gournas C."/>
            <person name="Habgood R."/>
            <person name="Hainaut M."/>
            <person name="Harispe M.L."/>
            <person name="Henrissat B."/>
            <person name="Hilden K.S."/>
            <person name="Hope R."/>
            <person name="Hossain A."/>
            <person name="Karabika E."/>
            <person name="Karaffa L."/>
            <person name="Karanyi Z."/>
            <person name="Krasevec N."/>
            <person name="Kuo A."/>
            <person name="Kusch H."/>
            <person name="LaButti K."/>
            <person name="Lagendijk E.L."/>
            <person name="Lapidus A."/>
            <person name="Levasseur A."/>
            <person name="Lindquist E."/>
            <person name="Lipzen A."/>
            <person name="Logrieco A.F."/>
            <person name="MacCabe A."/>
            <person name="Maekelae M.R."/>
            <person name="Malavazi I."/>
            <person name="Melin P."/>
            <person name="Meyer V."/>
            <person name="Mielnichuk N."/>
            <person name="Miskei M."/>
            <person name="Molnar A.P."/>
            <person name="Mule G."/>
            <person name="Ngan C.Y."/>
            <person name="Orejas M."/>
            <person name="Orosz E."/>
            <person name="Ouedraogo J.P."/>
            <person name="Overkamp K.M."/>
            <person name="Park H.-S."/>
            <person name="Perrone G."/>
            <person name="Piumi F."/>
            <person name="Punt P.J."/>
            <person name="Ram A.F."/>
            <person name="Ramon A."/>
            <person name="Rauscher S."/>
            <person name="Record E."/>
            <person name="Riano-Pachon D.M."/>
            <person name="Robert V."/>
            <person name="Roehrig J."/>
            <person name="Ruller R."/>
            <person name="Salamov A."/>
            <person name="Salih N.S."/>
            <person name="Samson R.A."/>
            <person name="Sandor E."/>
            <person name="Sanguinetti M."/>
            <person name="Schuetze T."/>
            <person name="Sepcic K."/>
            <person name="Shelest E."/>
            <person name="Sherlock G."/>
            <person name="Sophianopoulou V."/>
            <person name="Squina F.M."/>
            <person name="Sun H."/>
            <person name="Susca A."/>
            <person name="Todd R.B."/>
            <person name="Tsang A."/>
            <person name="Unkles S.E."/>
            <person name="van de Wiele N."/>
            <person name="van Rossen-Uffink D."/>
            <person name="Oliveira J.V."/>
            <person name="Vesth T.C."/>
            <person name="Visser J."/>
            <person name="Yu J.-H."/>
            <person name="Zhou M."/>
            <person name="Andersen M.R."/>
            <person name="Archer D.B."/>
            <person name="Baker S.E."/>
            <person name="Benoit I."/>
            <person name="Brakhage A.A."/>
            <person name="Braus G.H."/>
            <person name="Fischer R."/>
            <person name="Frisvad J.C."/>
            <person name="Goldman G.H."/>
            <person name="Houbraken J."/>
            <person name="Oakley B."/>
            <person name="Pocsi I."/>
            <person name="Scazzocchio C."/>
            <person name="Seiboth B."/>
            <person name="vanKuyk P.A."/>
            <person name="Wortman J."/>
            <person name="Dyer P.S."/>
            <person name="Grigoriev I.V."/>
        </authorList>
    </citation>
    <scope>NUCLEOTIDE SEQUENCE [LARGE SCALE GENOMIC DNA]</scope>
    <source>
        <strain evidence="6">ATCC 16872 / CBS 172.66 / WB 5094</strain>
    </source>
</reference>
<dbReference type="SUPFAM" id="SSF57701">
    <property type="entry name" value="Zn2/Cys6 DNA-binding domain"/>
    <property type="match status" value="1"/>
</dbReference>
<sequence>MSENKLRPLASAPFGANTALYNHKRRKNIGTACAACKIQKLKCTGSVSYTSCVKSNIKCTL</sequence>
<evidence type="ECO:0000313" key="5">
    <source>
        <dbReference type="EMBL" id="OJJ99334.1"/>
    </source>
</evidence>
<evidence type="ECO:0000256" key="1">
    <source>
        <dbReference type="ARBA" id="ARBA00023015"/>
    </source>
</evidence>
<evidence type="ECO:0000313" key="6">
    <source>
        <dbReference type="Proteomes" id="UP000184546"/>
    </source>
</evidence>
<organism evidence="5 6">
    <name type="scientific">Aspergillus aculeatus (strain ATCC 16872 / CBS 172.66 / WB 5094)</name>
    <dbReference type="NCBI Taxonomy" id="690307"/>
    <lineage>
        <taxon>Eukaryota</taxon>
        <taxon>Fungi</taxon>
        <taxon>Dikarya</taxon>
        <taxon>Ascomycota</taxon>
        <taxon>Pezizomycotina</taxon>
        <taxon>Eurotiomycetes</taxon>
        <taxon>Eurotiomycetidae</taxon>
        <taxon>Eurotiales</taxon>
        <taxon>Aspergillaceae</taxon>
        <taxon>Aspergillus</taxon>
        <taxon>Aspergillus subgen. Circumdati</taxon>
    </lineage>
</organism>
<name>A0A1L9WT04_ASPA1</name>
<evidence type="ECO:0008006" key="7">
    <source>
        <dbReference type="Google" id="ProtNLM"/>
    </source>
</evidence>
<dbReference type="GO" id="GO:0003677">
    <property type="term" value="F:DNA binding"/>
    <property type="evidence" value="ECO:0007669"/>
    <property type="project" value="UniProtKB-KW"/>
</dbReference>
<dbReference type="EMBL" id="KV878978">
    <property type="protein sequence ID" value="OJJ99334.1"/>
    <property type="molecule type" value="Genomic_DNA"/>
</dbReference>
<gene>
    <name evidence="5" type="ORF">ASPACDRAFT_120651</name>
</gene>
<dbReference type="Proteomes" id="UP000184546">
    <property type="component" value="Unassembled WGS sequence"/>
</dbReference>
<keyword evidence="6" id="KW-1185">Reference proteome</keyword>
<evidence type="ECO:0000256" key="3">
    <source>
        <dbReference type="ARBA" id="ARBA00023163"/>
    </source>
</evidence>
<proteinExistence type="predicted"/>
<evidence type="ECO:0000256" key="2">
    <source>
        <dbReference type="ARBA" id="ARBA00023125"/>
    </source>
</evidence>
<keyword evidence="3" id="KW-0804">Transcription</keyword>
<keyword evidence="4" id="KW-0539">Nucleus</keyword>